<feature type="chain" id="PRO_5040865999" evidence="1">
    <location>
        <begin position="24"/>
        <end position="454"/>
    </location>
</feature>
<evidence type="ECO:0000313" key="4">
    <source>
        <dbReference type="Proteomes" id="UP001139516"/>
    </source>
</evidence>
<dbReference type="RefSeq" id="WP_248666521.1">
    <property type="nucleotide sequence ID" value="NZ_JALPRX010000030.1"/>
</dbReference>
<evidence type="ECO:0000259" key="2">
    <source>
        <dbReference type="Pfam" id="PF13472"/>
    </source>
</evidence>
<protein>
    <submittedName>
        <fullName evidence="3">GDSL-type esterase/lipase family protein</fullName>
    </submittedName>
</protein>
<dbReference type="InterPro" id="IPR053140">
    <property type="entry name" value="GDSL_Rv0518-like"/>
</dbReference>
<dbReference type="GO" id="GO:0016788">
    <property type="term" value="F:hydrolase activity, acting on ester bonds"/>
    <property type="evidence" value="ECO:0007669"/>
    <property type="project" value="UniProtKB-ARBA"/>
</dbReference>
<evidence type="ECO:0000256" key="1">
    <source>
        <dbReference type="SAM" id="SignalP"/>
    </source>
</evidence>
<comment type="caution">
    <text evidence="3">The sequence shown here is derived from an EMBL/GenBank/DDBJ whole genome shotgun (WGS) entry which is preliminary data.</text>
</comment>
<dbReference type="SUPFAM" id="SSF52266">
    <property type="entry name" value="SGNH hydrolase"/>
    <property type="match status" value="1"/>
</dbReference>
<reference evidence="3" key="1">
    <citation type="submission" date="2022-04" db="EMBL/GenBank/DDBJ databases">
        <title>Roseomonas acroporae sp. nov., isolated from coral Acropora digitifera.</title>
        <authorList>
            <person name="Sun H."/>
        </authorList>
    </citation>
    <scope>NUCLEOTIDE SEQUENCE</scope>
    <source>
        <strain evidence="3">NAR14</strain>
    </source>
</reference>
<keyword evidence="1" id="KW-0732">Signal</keyword>
<dbReference type="Pfam" id="PF13472">
    <property type="entry name" value="Lipase_GDSL_2"/>
    <property type="match status" value="1"/>
</dbReference>
<dbReference type="EMBL" id="JALPRX010000030">
    <property type="protein sequence ID" value="MCK8784395.1"/>
    <property type="molecule type" value="Genomic_DNA"/>
</dbReference>
<dbReference type="InterPro" id="IPR036514">
    <property type="entry name" value="SGNH_hydro_sf"/>
</dbReference>
<keyword evidence="4" id="KW-1185">Reference proteome</keyword>
<dbReference type="AlphaFoldDB" id="A0A9X2BWY4"/>
<proteinExistence type="predicted"/>
<sequence length="454" mass="47466">MQRRTLARSLMLAIIAAPRLAGAQPRPADTRMQAGGEAWATSWAGSVQGPYPVGNPSAQPDQRFLFPDPAEGARDQTLRLVLRPSLWGREARLRFSNAFGTRPLTLDGVHAGLQLGGAALLPGSNRPVGFGGQPRVTIPPGGQVWSDPVALPFAADPDAPLLAGRKLAVSFHVVGASGPMTWHAKALQTSYGTAPGAGAHGAEEGEAAFPFSTASWFFLDAVDMRAPAGTPVIVAFGDSITDGTASTMNGDDRWPDVLCRRLQARLGNRVSVVNAGIGGNQVVGPATYGPEQPFPGGPSALSRLERDVLSLSGVTGVIWLEGINDFSRNGNASPEAVQAGMREGVRRLRERLPGVRVIGATLVPALGSSSAAHGHAEQDAKRRGLNAFIRESGLFDAVVEFEPVTIDRASGGLRAEMVPESTTGGRGDGLHPNRAGYLAMGSGIDLDALLPARR</sequence>
<evidence type="ECO:0000313" key="3">
    <source>
        <dbReference type="EMBL" id="MCK8784395.1"/>
    </source>
</evidence>
<dbReference type="InterPro" id="IPR013830">
    <property type="entry name" value="SGNH_hydro"/>
</dbReference>
<dbReference type="PANTHER" id="PTHR43784">
    <property type="entry name" value="GDSL-LIKE LIPASE/ACYLHYDROLASE, PUTATIVE (AFU_ORTHOLOGUE AFUA_2G00820)-RELATED"/>
    <property type="match status" value="1"/>
</dbReference>
<name>A0A9X2BWY4_9PROT</name>
<feature type="signal peptide" evidence="1">
    <location>
        <begin position="1"/>
        <end position="23"/>
    </location>
</feature>
<dbReference type="PANTHER" id="PTHR43784:SF2">
    <property type="entry name" value="GDSL-LIKE LIPASE_ACYLHYDROLASE, PUTATIVE (AFU_ORTHOLOGUE AFUA_2G00820)-RELATED"/>
    <property type="match status" value="1"/>
</dbReference>
<gene>
    <name evidence="3" type="ORF">M0638_08390</name>
</gene>
<feature type="domain" description="SGNH hydrolase-type esterase" evidence="2">
    <location>
        <begin position="235"/>
        <end position="437"/>
    </location>
</feature>
<dbReference type="Proteomes" id="UP001139516">
    <property type="component" value="Unassembled WGS sequence"/>
</dbReference>
<organism evidence="3 4">
    <name type="scientific">Roseomonas acroporae</name>
    <dbReference type="NCBI Taxonomy" id="2937791"/>
    <lineage>
        <taxon>Bacteria</taxon>
        <taxon>Pseudomonadati</taxon>
        <taxon>Pseudomonadota</taxon>
        <taxon>Alphaproteobacteria</taxon>
        <taxon>Acetobacterales</taxon>
        <taxon>Roseomonadaceae</taxon>
        <taxon>Roseomonas</taxon>
    </lineage>
</organism>
<dbReference type="Gene3D" id="3.40.50.1110">
    <property type="entry name" value="SGNH hydrolase"/>
    <property type="match status" value="1"/>
</dbReference>
<accession>A0A9X2BWY4</accession>